<feature type="domain" description="C3H1-type" evidence="7">
    <location>
        <begin position="231"/>
        <end position="259"/>
    </location>
</feature>
<evidence type="ECO:0000256" key="3">
    <source>
        <dbReference type="ARBA" id="ARBA00022833"/>
    </source>
</evidence>
<dbReference type="EMBL" id="JACMSC010000019">
    <property type="protein sequence ID" value="KAG6474461.1"/>
    <property type="molecule type" value="Genomic_DNA"/>
</dbReference>
<reference evidence="8 9" key="1">
    <citation type="submission" date="2020-08" db="EMBL/GenBank/DDBJ databases">
        <title>Plant Genome Project.</title>
        <authorList>
            <person name="Zhang R.-G."/>
        </authorList>
    </citation>
    <scope>NUCLEOTIDE SEQUENCE [LARGE SCALE GENOMIC DNA]</scope>
    <source>
        <tissue evidence="8">Rhizome</tissue>
    </source>
</reference>
<feature type="compositionally biased region" description="Basic and acidic residues" evidence="6">
    <location>
        <begin position="1"/>
        <end position="11"/>
    </location>
</feature>
<sequence>MENLKIEKDGQESADASPDSYPRRPGEPDCKYYLKMGCCRYGSKCKYNHPTIEQETMHRDELPRREDKPDCQFFLKTGFCKFGTTCKYHHPQDKPAVQLPSLNVFGLPLRKDVQSCSYFMKTGSCKFGVTCKFNHPDPANVGAMFFPSGPSVYGFTGYSTTTGGSHSSGGYPSWPSSWTLYPNNPYVQGPPAYSPHIQQSWRTYMPPASTNVPSMNDLRSSSSTSGIFPERPDEPDCEYYMKTGSCKYGSSCKYNHPKGRNQEADCAIGPYGLPLRPGLPTCKYYAANGNCKYGATCKFDHPVIAVYPWPEAASTSAYPYQNDRELTWRASNSSPSLRTPTELGQLKTPPRAIPAQYANNNEHESQSSTLSPNHPAPNSESSGNQSDEG</sequence>
<feature type="region of interest" description="Disordered" evidence="6">
    <location>
        <begin position="1"/>
        <end position="28"/>
    </location>
</feature>
<feature type="region of interest" description="Disordered" evidence="6">
    <location>
        <begin position="329"/>
        <end position="389"/>
    </location>
</feature>
<evidence type="ECO:0000256" key="6">
    <source>
        <dbReference type="SAM" id="MobiDB-lite"/>
    </source>
</evidence>
<feature type="domain" description="C3H1-type" evidence="7">
    <location>
        <begin position="110"/>
        <end position="138"/>
    </location>
</feature>
<feature type="zinc finger region" description="C3H1-type" evidence="5">
    <location>
        <begin position="24"/>
        <end position="52"/>
    </location>
</feature>
<evidence type="ECO:0000313" key="9">
    <source>
        <dbReference type="Proteomes" id="UP000734854"/>
    </source>
</evidence>
<feature type="domain" description="C3H1-type" evidence="7">
    <location>
        <begin position="24"/>
        <end position="52"/>
    </location>
</feature>
<gene>
    <name evidence="8" type="ORF">ZIOFF_068396</name>
</gene>
<dbReference type="PANTHER" id="PTHR12506:SF50">
    <property type="entry name" value="ZINC FINGER CCCH DOMAIN-CONTAINING PROTEIN 26"/>
    <property type="match status" value="1"/>
</dbReference>
<evidence type="ECO:0000313" key="8">
    <source>
        <dbReference type="EMBL" id="KAG6474461.1"/>
    </source>
</evidence>
<dbReference type="GO" id="GO:0003729">
    <property type="term" value="F:mRNA binding"/>
    <property type="evidence" value="ECO:0007669"/>
    <property type="project" value="TreeGrafter"/>
</dbReference>
<comment type="caution">
    <text evidence="8">The sequence shown here is derived from an EMBL/GenBank/DDBJ whole genome shotgun (WGS) entry which is preliminary data.</text>
</comment>
<protein>
    <recommendedName>
        <fullName evidence="7">C3H1-type domain-containing protein</fullName>
    </recommendedName>
</protein>
<proteinExistence type="predicted"/>
<evidence type="ECO:0000259" key="7">
    <source>
        <dbReference type="PROSITE" id="PS50103"/>
    </source>
</evidence>
<feature type="zinc finger region" description="C3H1-type" evidence="5">
    <location>
        <begin position="110"/>
        <end position="138"/>
    </location>
</feature>
<feature type="compositionally biased region" description="Polar residues" evidence="6">
    <location>
        <begin position="329"/>
        <end position="339"/>
    </location>
</feature>
<dbReference type="GO" id="GO:0003677">
    <property type="term" value="F:DNA binding"/>
    <property type="evidence" value="ECO:0007669"/>
    <property type="project" value="UniProtKB-KW"/>
</dbReference>
<dbReference type="InterPro" id="IPR000571">
    <property type="entry name" value="Znf_CCCH"/>
</dbReference>
<feature type="domain" description="C3H1-type" evidence="7">
    <location>
        <begin position="65"/>
        <end position="93"/>
    </location>
</feature>
<evidence type="ECO:0000256" key="1">
    <source>
        <dbReference type="ARBA" id="ARBA00022723"/>
    </source>
</evidence>
<keyword evidence="1 5" id="KW-0479">Metal-binding</keyword>
<keyword evidence="3 5" id="KW-0862">Zinc</keyword>
<feature type="compositionally biased region" description="Polar residues" evidence="6">
    <location>
        <begin position="366"/>
        <end position="389"/>
    </location>
</feature>
<dbReference type="PANTHER" id="PTHR12506">
    <property type="entry name" value="PROTEIN PHOSPHATASE RELATED"/>
    <property type="match status" value="1"/>
</dbReference>
<keyword evidence="9" id="KW-1185">Reference proteome</keyword>
<keyword evidence="4" id="KW-0238">DNA-binding</keyword>
<dbReference type="Proteomes" id="UP000734854">
    <property type="component" value="Unassembled WGS sequence"/>
</dbReference>
<dbReference type="SMART" id="SM00356">
    <property type="entry name" value="ZnF_C3H1"/>
    <property type="match status" value="5"/>
</dbReference>
<keyword evidence="2 5" id="KW-0863">Zinc-finger</keyword>
<dbReference type="GO" id="GO:0008270">
    <property type="term" value="F:zinc ion binding"/>
    <property type="evidence" value="ECO:0007669"/>
    <property type="project" value="UniProtKB-KW"/>
</dbReference>
<feature type="zinc finger region" description="C3H1-type" evidence="5">
    <location>
        <begin position="65"/>
        <end position="93"/>
    </location>
</feature>
<name>A0A8J5CEP1_ZINOF</name>
<dbReference type="Pfam" id="PF00642">
    <property type="entry name" value="zf-CCCH"/>
    <property type="match status" value="5"/>
</dbReference>
<dbReference type="InterPro" id="IPR050974">
    <property type="entry name" value="Plant_ZF_CCCH"/>
</dbReference>
<feature type="zinc finger region" description="C3H1-type" evidence="5">
    <location>
        <begin position="276"/>
        <end position="304"/>
    </location>
</feature>
<organism evidence="8 9">
    <name type="scientific">Zingiber officinale</name>
    <name type="common">Ginger</name>
    <name type="synonym">Amomum zingiber</name>
    <dbReference type="NCBI Taxonomy" id="94328"/>
    <lineage>
        <taxon>Eukaryota</taxon>
        <taxon>Viridiplantae</taxon>
        <taxon>Streptophyta</taxon>
        <taxon>Embryophyta</taxon>
        <taxon>Tracheophyta</taxon>
        <taxon>Spermatophyta</taxon>
        <taxon>Magnoliopsida</taxon>
        <taxon>Liliopsida</taxon>
        <taxon>Zingiberales</taxon>
        <taxon>Zingiberaceae</taxon>
        <taxon>Zingiber</taxon>
    </lineage>
</organism>
<evidence type="ECO:0000256" key="2">
    <source>
        <dbReference type="ARBA" id="ARBA00022771"/>
    </source>
</evidence>
<evidence type="ECO:0000256" key="5">
    <source>
        <dbReference type="PROSITE-ProRule" id="PRU00723"/>
    </source>
</evidence>
<accession>A0A8J5CEP1</accession>
<dbReference type="AlphaFoldDB" id="A0A8J5CEP1"/>
<evidence type="ECO:0000256" key="4">
    <source>
        <dbReference type="ARBA" id="ARBA00023125"/>
    </source>
</evidence>
<feature type="zinc finger region" description="C3H1-type" evidence="5">
    <location>
        <begin position="231"/>
        <end position="259"/>
    </location>
</feature>
<dbReference type="PROSITE" id="PS50103">
    <property type="entry name" value="ZF_C3H1"/>
    <property type="match status" value="5"/>
</dbReference>
<feature type="domain" description="C3H1-type" evidence="7">
    <location>
        <begin position="276"/>
        <end position="304"/>
    </location>
</feature>